<evidence type="ECO:0000259" key="2">
    <source>
        <dbReference type="Pfam" id="PF22788"/>
    </source>
</evidence>
<dbReference type="Proteomes" id="UP000293360">
    <property type="component" value="Unassembled WGS sequence"/>
</dbReference>
<dbReference type="GO" id="GO:0008180">
    <property type="term" value="C:COP9 signalosome"/>
    <property type="evidence" value="ECO:0007669"/>
    <property type="project" value="TreeGrafter"/>
</dbReference>
<protein>
    <recommendedName>
        <fullName evidence="2">COP9 signalosome complex subunit 3 N-terminal helical repeats domain-containing protein</fullName>
    </recommendedName>
</protein>
<dbReference type="InterPro" id="IPR055089">
    <property type="entry name" value="COP9_N"/>
</dbReference>
<proteinExistence type="predicted"/>
<feature type="domain" description="COP9 signalosome complex subunit 3 N-terminal helical repeats" evidence="2">
    <location>
        <begin position="28"/>
        <end position="174"/>
    </location>
</feature>
<dbReference type="OrthoDB" id="29061at2759"/>
<evidence type="ECO:0000313" key="3">
    <source>
        <dbReference type="EMBL" id="RYO93655.1"/>
    </source>
</evidence>
<name>A0A4Q4T0V9_9PEZI</name>
<accession>A0A4Q4T0V9</accession>
<feature type="domain" description="COP9 signalosome complex subunit 3 N-terminal helical repeats" evidence="2">
    <location>
        <begin position="209"/>
        <end position="277"/>
    </location>
</feature>
<comment type="caution">
    <text evidence="3">The sequence shown here is derived from an EMBL/GenBank/DDBJ whole genome shotgun (WGS) entry which is preliminary data.</text>
</comment>
<dbReference type="PANTHER" id="PTHR10758">
    <property type="entry name" value="26S PROTEASOME NON-ATPASE REGULATORY SUBUNIT 3/COP9 SIGNALOSOME COMPLEX SUBUNIT 3"/>
    <property type="match status" value="1"/>
</dbReference>
<dbReference type="AlphaFoldDB" id="A0A4Q4T0V9"/>
<sequence length="488" mass="54179">MDQYAAVLLSFPPEDTPPDLESYDKAVKNHLNQVTRILKDKSADLITYGPQLLELLNPAVHSLSYLAVLHTLILPGLATSASREYLLEKVVLFMISFDGLQIRYAGPHLQDVFAAVGGGQLLPPSVAVEILATAILKLDPTGSMLTASHILLARLAYGTDNIGPALQVVDRSIVFYPGMANRGEPQYLCDPTLPPTSYIARETGLTAILKPQLVMEYDLLCGMMYCSRRDWAKASDAFLRIVTFPARENGVNKLMVDAYKRWVLVSLLWKGKHVDNPSPSGHTANRYYEILGKPYTAIAALFATDNAQALKHEVDSNAQIWHEDNNMGLMQEVLAAYQKWQVLGLQQVYSKISIPEVRRETKSAETGGNLPKDEDVETLIQNMIISGMLHGVVEKSDDGTSFLTFLSPTTSLSEQDFAKELARTAQRLQNLRPLLRAADERLGTHKDYIKHVIKESKRDKTQQDYAVGHHFEDEVDDEDLMGGIVSTG</sequence>
<dbReference type="Pfam" id="PF22788">
    <property type="entry name" value="COP9_hel_rpt"/>
    <property type="match status" value="2"/>
</dbReference>
<dbReference type="InterPro" id="IPR050756">
    <property type="entry name" value="CSN3"/>
</dbReference>
<reference evidence="3 4" key="1">
    <citation type="submission" date="2018-06" db="EMBL/GenBank/DDBJ databases">
        <title>Complete Genomes of Monosporascus.</title>
        <authorList>
            <person name="Robinson A.J."/>
            <person name="Natvig D.O."/>
        </authorList>
    </citation>
    <scope>NUCLEOTIDE SEQUENCE [LARGE SCALE GENOMIC DNA]</scope>
    <source>
        <strain evidence="3 4">CBS 110550</strain>
    </source>
</reference>
<dbReference type="GO" id="GO:0006511">
    <property type="term" value="P:ubiquitin-dependent protein catabolic process"/>
    <property type="evidence" value="ECO:0007669"/>
    <property type="project" value="TreeGrafter"/>
</dbReference>
<evidence type="ECO:0000313" key="4">
    <source>
        <dbReference type="Proteomes" id="UP000293360"/>
    </source>
</evidence>
<keyword evidence="4" id="KW-1185">Reference proteome</keyword>
<evidence type="ECO:0000256" key="1">
    <source>
        <dbReference type="ARBA" id="ARBA00022490"/>
    </source>
</evidence>
<keyword evidence="1" id="KW-0963">Cytoplasm</keyword>
<dbReference type="EMBL" id="QJNU01000584">
    <property type="protein sequence ID" value="RYO93655.1"/>
    <property type="molecule type" value="Genomic_DNA"/>
</dbReference>
<dbReference type="STRING" id="155417.A0A4Q4T0V9"/>
<dbReference type="PANTHER" id="PTHR10758:SF1">
    <property type="entry name" value="COP9 SIGNALOSOME COMPLEX SUBUNIT 3"/>
    <property type="match status" value="1"/>
</dbReference>
<gene>
    <name evidence="3" type="ORF">DL764_007952</name>
</gene>
<organism evidence="3 4">
    <name type="scientific">Monosporascus ibericus</name>
    <dbReference type="NCBI Taxonomy" id="155417"/>
    <lineage>
        <taxon>Eukaryota</taxon>
        <taxon>Fungi</taxon>
        <taxon>Dikarya</taxon>
        <taxon>Ascomycota</taxon>
        <taxon>Pezizomycotina</taxon>
        <taxon>Sordariomycetes</taxon>
        <taxon>Xylariomycetidae</taxon>
        <taxon>Xylariales</taxon>
        <taxon>Xylariales incertae sedis</taxon>
        <taxon>Monosporascus</taxon>
    </lineage>
</organism>
<dbReference type="Gene3D" id="1.25.40.570">
    <property type="match status" value="1"/>
</dbReference>